<dbReference type="Gene3D" id="2.60.40.10">
    <property type="entry name" value="Immunoglobulins"/>
    <property type="match status" value="1"/>
</dbReference>
<comment type="caution">
    <text evidence="10">The sequence shown here is derived from an EMBL/GenBank/DDBJ whole genome shotgun (WGS) entry which is preliminary data.</text>
</comment>
<dbReference type="PRINTS" id="PR00155">
    <property type="entry name" value="AMICYANIN"/>
</dbReference>
<protein>
    <submittedName>
        <fullName evidence="10">Plastocyanin</fullName>
    </submittedName>
</protein>
<name>A0A853C5G8_9ACTN</name>
<organism evidence="10 11">
    <name type="scientific">Nocardioides thalensis</name>
    <dbReference type="NCBI Taxonomy" id="1914755"/>
    <lineage>
        <taxon>Bacteria</taxon>
        <taxon>Bacillati</taxon>
        <taxon>Actinomycetota</taxon>
        <taxon>Actinomycetes</taxon>
        <taxon>Propionibacteriales</taxon>
        <taxon>Nocardioidaceae</taxon>
        <taxon>Nocardioides</taxon>
    </lineage>
</organism>
<feature type="binding site" evidence="7">
    <location>
        <position position="97"/>
    </location>
    <ligand>
        <name>Cu cation</name>
        <dbReference type="ChEBI" id="CHEBI:23378"/>
    </ligand>
</feature>
<dbReference type="PANTHER" id="PTHR36507">
    <property type="entry name" value="BLL1555 PROTEIN"/>
    <property type="match status" value="1"/>
</dbReference>
<dbReference type="InterPro" id="IPR008972">
    <property type="entry name" value="Cupredoxin"/>
</dbReference>
<proteinExistence type="predicted"/>
<dbReference type="Proteomes" id="UP000530424">
    <property type="component" value="Unassembled WGS sequence"/>
</dbReference>
<evidence type="ECO:0000256" key="1">
    <source>
        <dbReference type="ARBA" id="ARBA00004418"/>
    </source>
</evidence>
<feature type="binding site" evidence="7">
    <location>
        <position position="100"/>
    </location>
    <ligand>
        <name>Cu cation</name>
        <dbReference type="ChEBI" id="CHEBI:23378"/>
    </ligand>
</feature>
<keyword evidence="5" id="KW-0249">Electron transport</keyword>
<dbReference type="InterPro" id="IPR052721">
    <property type="entry name" value="ET_Amicyanin"/>
</dbReference>
<dbReference type="EMBL" id="JACCFP010000001">
    <property type="protein sequence ID" value="NYJ01912.1"/>
    <property type="molecule type" value="Genomic_DNA"/>
</dbReference>
<dbReference type="InterPro" id="IPR002386">
    <property type="entry name" value="Amicyanin/Pseudoazurin"/>
</dbReference>
<feature type="signal peptide" evidence="8">
    <location>
        <begin position="1"/>
        <end position="19"/>
    </location>
</feature>
<dbReference type="GO" id="GO:0005975">
    <property type="term" value="P:carbohydrate metabolic process"/>
    <property type="evidence" value="ECO:0007669"/>
    <property type="project" value="UniProtKB-ARBA"/>
</dbReference>
<evidence type="ECO:0000256" key="5">
    <source>
        <dbReference type="ARBA" id="ARBA00022982"/>
    </source>
</evidence>
<dbReference type="InterPro" id="IPR035668">
    <property type="entry name" value="Amicyanin"/>
</dbReference>
<evidence type="ECO:0000256" key="6">
    <source>
        <dbReference type="ARBA" id="ARBA00023008"/>
    </source>
</evidence>
<evidence type="ECO:0000256" key="7">
    <source>
        <dbReference type="PIRSR" id="PIRSR602386-1"/>
    </source>
</evidence>
<evidence type="ECO:0000256" key="2">
    <source>
        <dbReference type="ARBA" id="ARBA00022448"/>
    </source>
</evidence>
<dbReference type="GO" id="GO:0042597">
    <property type="term" value="C:periplasmic space"/>
    <property type="evidence" value="ECO:0007669"/>
    <property type="project" value="UniProtKB-SubCell"/>
</dbReference>
<dbReference type="RefSeq" id="WP_179668339.1">
    <property type="nucleotide sequence ID" value="NZ_JACCFP010000001.1"/>
</dbReference>
<feature type="chain" id="PRO_5039379045" evidence="8">
    <location>
        <begin position="20"/>
        <end position="197"/>
    </location>
</feature>
<keyword evidence="2" id="KW-0813">Transport</keyword>
<dbReference type="InterPro" id="IPR013783">
    <property type="entry name" value="Ig-like_fold"/>
</dbReference>
<evidence type="ECO:0000259" key="9">
    <source>
        <dbReference type="Pfam" id="PF00127"/>
    </source>
</evidence>
<accession>A0A853C5G8</accession>
<dbReference type="PANTHER" id="PTHR36507:SF1">
    <property type="entry name" value="BLL1555 PROTEIN"/>
    <property type="match status" value="1"/>
</dbReference>
<dbReference type="Gene3D" id="2.60.40.420">
    <property type="entry name" value="Cupredoxins - blue copper proteins"/>
    <property type="match status" value="1"/>
</dbReference>
<gene>
    <name evidence="10" type="ORF">HNR19_002610</name>
</gene>
<dbReference type="SUPFAM" id="SSF49503">
    <property type="entry name" value="Cupredoxins"/>
    <property type="match status" value="1"/>
</dbReference>
<evidence type="ECO:0000256" key="8">
    <source>
        <dbReference type="SAM" id="SignalP"/>
    </source>
</evidence>
<dbReference type="GO" id="GO:0005507">
    <property type="term" value="F:copper ion binding"/>
    <property type="evidence" value="ECO:0007669"/>
    <property type="project" value="InterPro"/>
</dbReference>
<evidence type="ECO:0000313" key="11">
    <source>
        <dbReference type="Proteomes" id="UP000530424"/>
    </source>
</evidence>
<keyword evidence="11" id="KW-1185">Reference proteome</keyword>
<dbReference type="Pfam" id="PF00127">
    <property type="entry name" value="Copper-bind"/>
    <property type="match status" value="1"/>
</dbReference>
<dbReference type="SUPFAM" id="SSF49265">
    <property type="entry name" value="Fibronectin type III"/>
    <property type="match status" value="1"/>
</dbReference>
<keyword evidence="4" id="KW-0574">Periplasm</keyword>
<evidence type="ECO:0000256" key="4">
    <source>
        <dbReference type="ARBA" id="ARBA00022764"/>
    </source>
</evidence>
<keyword evidence="8" id="KW-0732">Signal</keyword>
<dbReference type="InterPro" id="IPR000923">
    <property type="entry name" value="BlueCu_1"/>
</dbReference>
<feature type="domain" description="Blue (type 1) copper" evidence="9">
    <location>
        <begin position="30"/>
        <end position="109"/>
    </location>
</feature>
<keyword evidence="6 7" id="KW-0186">Copper</keyword>
<dbReference type="GO" id="GO:0009055">
    <property type="term" value="F:electron transfer activity"/>
    <property type="evidence" value="ECO:0007669"/>
    <property type="project" value="InterPro"/>
</dbReference>
<comment type="cofactor">
    <cofactor evidence="7">
        <name>Cu cation</name>
        <dbReference type="ChEBI" id="CHEBI:23378"/>
    </cofactor>
    <text evidence="7">Binds 1 copper ion per subunit.</text>
</comment>
<evidence type="ECO:0000256" key="3">
    <source>
        <dbReference type="ARBA" id="ARBA00022723"/>
    </source>
</evidence>
<comment type="subcellular location">
    <subcellularLocation>
        <location evidence="1">Periplasm</location>
    </subcellularLocation>
</comment>
<reference evidence="10 11" key="1">
    <citation type="submission" date="2020-07" db="EMBL/GenBank/DDBJ databases">
        <title>Sequencing the genomes of 1000 actinobacteria strains.</title>
        <authorList>
            <person name="Klenk H.-P."/>
        </authorList>
    </citation>
    <scope>NUCLEOTIDE SEQUENCE [LARGE SCALE GENOMIC DNA]</scope>
    <source>
        <strain evidence="10 11">DSM 103833</strain>
    </source>
</reference>
<dbReference type="AlphaFoldDB" id="A0A853C5G8"/>
<keyword evidence="3 7" id="KW-0479">Metal-binding</keyword>
<evidence type="ECO:0000313" key="10">
    <source>
        <dbReference type="EMBL" id="NYJ01912.1"/>
    </source>
</evidence>
<dbReference type="CDD" id="cd13921">
    <property type="entry name" value="Amicyanin"/>
    <property type="match status" value="1"/>
</dbReference>
<dbReference type="InterPro" id="IPR036116">
    <property type="entry name" value="FN3_sf"/>
</dbReference>
<sequence length="197" mass="21004">MRVVRLLVVVLATALLSTAAPPAPVAAGGSTTVTVASMTFSPSAVSVGLGESVTWVFEDPTPHTATSDQGFWDSGSHSSGGEWSLTFGSAGTFPYHCTPHPHMKAKVVVPFKVTGGSKIDGWKLRWATGVAPEGLAYDVQYKRSGTSTWRSLRTDTAKATGLFNPTRDGRYVVRARTSNLVDEDESSWSPMRTLAID</sequence>
<feature type="binding site" evidence="7">
    <location>
        <position position="63"/>
    </location>
    <ligand>
        <name>Cu cation</name>
        <dbReference type="ChEBI" id="CHEBI:23378"/>
    </ligand>
</feature>